<evidence type="ECO:0000313" key="4">
    <source>
        <dbReference type="Proteomes" id="UP000234349"/>
    </source>
</evidence>
<evidence type="ECO:0008006" key="5">
    <source>
        <dbReference type="Google" id="ProtNLM"/>
    </source>
</evidence>
<organism evidence="3 4">
    <name type="scientific">Latilactobacillus sakei</name>
    <name type="common">Lactobacillus sakei</name>
    <dbReference type="NCBI Taxonomy" id="1599"/>
    <lineage>
        <taxon>Bacteria</taxon>
        <taxon>Bacillati</taxon>
        <taxon>Bacillota</taxon>
        <taxon>Bacilli</taxon>
        <taxon>Lactobacillales</taxon>
        <taxon>Lactobacillaceae</taxon>
        <taxon>Latilactobacillus</taxon>
    </lineage>
</organism>
<accession>A0AAX0VCT5</accession>
<comment type="caution">
    <text evidence="3">The sequence shown here is derived from an EMBL/GenBank/DDBJ whole genome shotgun (WGS) entry which is preliminary data.</text>
</comment>
<evidence type="ECO:0000256" key="1">
    <source>
        <dbReference type="SAM" id="MobiDB-lite"/>
    </source>
</evidence>
<dbReference type="PROSITE" id="PS51257">
    <property type="entry name" value="PROKAR_LIPOPROTEIN"/>
    <property type="match status" value="1"/>
</dbReference>
<gene>
    <name evidence="3" type="ORF">CUR37_02170</name>
</gene>
<sequence length="242" mass="26085">MFKHQTLTLLFGTSLLLLTACQAKQPSTHSVASSSAQQSSQVAHSKSSSAEMVSKTTTSSATTSHTVQETTHTYTDSQKAAITHDFLEWAGQRAEVGNMAVSDWYFDHGADDPGDWFAETPDGRVLVQHGEGDGRHYPIQAVGGCVFYTALDGTTGIDSQLYDSYARNYASNMNMNRPISKYLLGDNGVVYELKTGNGQTTNTEDGFALAPFSGSRNTSPTPFTVSQDTAAQQELKSLLAAY</sequence>
<feature type="signal peptide" evidence="2">
    <location>
        <begin position="1"/>
        <end position="23"/>
    </location>
</feature>
<dbReference type="RefSeq" id="WP_056948729.1">
    <property type="nucleotide sequence ID" value="NZ_AP017931.1"/>
</dbReference>
<evidence type="ECO:0000313" key="3">
    <source>
        <dbReference type="EMBL" id="PKX79588.1"/>
    </source>
</evidence>
<name>A0AAX0VCT5_LATSK</name>
<feature type="chain" id="PRO_5043567164" description="Lipoprotein" evidence="2">
    <location>
        <begin position="24"/>
        <end position="242"/>
    </location>
</feature>
<dbReference type="AlphaFoldDB" id="A0AAX0VCT5"/>
<proteinExistence type="predicted"/>
<reference evidence="3 4" key="1">
    <citation type="submission" date="2016-09" db="EMBL/GenBank/DDBJ databases">
        <authorList>
            <person name="Inglin R.C."/>
        </authorList>
    </citation>
    <scope>NUCLEOTIDE SEQUENCE [LARGE SCALE GENOMIC DNA]</scope>
    <source>
        <strain evidence="3 4">RI-517</strain>
    </source>
</reference>
<keyword evidence="2" id="KW-0732">Signal</keyword>
<evidence type="ECO:0000256" key="2">
    <source>
        <dbReference type="SAM" id="SignalP"/>
    </source>
</evidence>
<dbReference type="Proteomes" id="UP000234349">
    <property type="component" value="Unassembled WGS sequence"/>
</dbReference>
<feature type="region of interest" description="Disordered" evidence="1">
    <location>
        <begin position="32"/>
        <end position="74"/>
    </location>
</feature>
<dbReference type="EMBL" id="MKGH01000007">
    <property type="protein sequence ID" value="PKX79588.1"/>
    <property type="molecule type" value="Genomic_DNA"/>
</dbReference>
<protein>
    <recommendedName>
        <fullName evidence="5">Lipoprotein</fullName>
    </recommendedName>
</protein>